<proteinExistence type="predicted"/>
<dbReference type="AlphaFoldDB" id="A0A2S0KN73"/>
<keyword evidence="6" id="KW-0066">ATP synthesis</keyword>
<evidence type="ECO:0000256" key="4">
    <source>
        <dbReference type="ARBA" id="ARBA00023065"/>
    </source>
</evidence>
<dbReference type="InterPro" id="IPR000711">
    <property type="entry name" value="ATPase_OSCP/dsu"/>
</dbReference>
<reference evidence="8" key="1">
    <citation type="submission" date="2018-02" db="EMBL/GenBank/DDBJ databases">
        <authorList>
            <person name="Holder M.E."/>
            <person name="Ajami N.J."/>
            <person name="Petrosino J.F."/>
        </authorList>
    </citation>
    <scope>NUCLEOTIDE SEQUENCE [LARGE SCALE GENOMIC DNA]</scope>
    <source>
        <strain evidence="8">CCUG 47711</strain>
    </source>
</reference>
<dbReference type="GO" id="GO:0046933">
    <property type="term" value="F:proton-transporting ATP synthase activity, rotational mechanism"/>
    <property type="evidence" value="ECO:0007669"/>
    <property type="project" value="InterPro"/>
</dbReference>
<dbReference type="KEGG" id="fsa:C5Q98_04265"/>
<keyword evidence="4" id="KW-0406">Ion transport</keyword>
<sequence>MTMIEENKDIFIDQVEIVSAVAFTQDQKNRLEKVMIAKLPYKELEFFYKVDPDIISGVIINSADFILDSSYRKYMQDLFKEAFADSQYK</sequence>
<keyword evidence="5" id="KW-0472">Membrane</keyword>
<name>A0A2S0KN73_9FIRM</name>
<evidence type="ECO:0000256" key="3">
    <source>
        <dbReference type="ARBA" id="ARBA00022781"/>
    </source>
</evidence>
<evidence type="ECO:0000256" key="6">
    <source>
        <dbReference type="ARBA" id="ARBA00023310"/>
    </source>
</evidence>
<dbReference type="GO" id="GO:0016020">
    <property type="term" value="C:membrane"/>
    <property type="evidence" value="ECO:0007669"/>
    <property type="project" value="UniProtKB-SubCell"/>
</dbReference>
<dbReference type="Pfam" id="PF00213">
    <property type="entry name" value="OSCP"/>
    <property type="match status" value="1"/>
</dbReference>
<accession>A0A2S0KN73</accession>
<keyword evidence="2" id="KW-0813">Transport</keyword>
<evidence type="ECO:0000256" key="1">
    <source>
        <dbReference type="ARBA" id="ARBA00004370"/>
    </source>
</evidence>
<dbReference type="EMBL" id="CP027226">
    <property type="protein sequence ID" value="AVM42480.1"/>
    <property type="molecule type" value="Genomic_DNA"/>
</dbReference>
<evidence type="ECO:0000256" key="2">
    <source>
        <dbReference type="ARBA" id="ARBA00022448"/>
    </source>
</evidence>
<dbReference type="Proteomes" id="UP000237947">
    <property type="component" value="Chromosome"/>
</dbReference>
<evidence type="ECO:0000256" key="5">
    <source>
        <dbReference type="ARBA" id="ARBA00023136"/>
    </source>
</evidence>
<evidence type="ECO:0000313" key="8">
    <source>
        <dbReference type="Proteomes" id="UP000237947"/>
    </source>
</evidence>
<gene>
    <name evidence="7" type="ORF">C5Q98_04265</name>
</gene>
<evidence type="ECO:0000313" key="7">
    <source>
        <dbReference type="EMBL" id="AVM42480.1"/>
    </source>
</evidence>
<keyword evidence="8" id="KW-1185">Reference proteome</keyword>
<organism evidence="7 8">
    <name type="scientific">Fastidiosipila sanguinis</name>
    <dbReference type="NCBI Taxonomy" id="236753"/>
    <lineage>
        <taxon>Bacteria</taxon>
        <taxon>Bacillati</taxon>
        <taxon>Bacillota</taxon>
        <taxon>Clostridia</taxon>
        <taxon>Eubacteriales</taxon>
        <taxon>Oscillospiraceae</taxon>
        <taxon>Fastidiosipila</taxon>
    </lineage>
</organism>
<comment type="subcellular location">
    <subcellularLocation>
        <location evidence="1">Membrane</location>
    </subcellularLocation>
</comment>
<keyword evidence="3" id="KW-0375">Hydrogen ion transport</keyword>
<protein>
    <submittedName>
        <fullName evidence="7">Uncharacterized protein</fullName>
    </submittedName>
</protein>